<organism evidence="1 2">
    <name type="scientific">Ceratitis capitata</name>
    <name type="common">Mediterranean fruit fly</name>
    <name type="synonym">Tephritis capitata</name>
    <dbReference type="NCBI Taxonomy" id="7213"/>
    <lineage>
        <taxon>Eukaryota</taxon>
        <taxon>Metazoa</taxon>
        <taxon>Ecdysozoa</taxon>
        <taxon>Arthropoda</taxon>
        <taxon>Hexapoda</taxon>
        <taxon>Insecta</taxon>
        <taxon>Pterygota</taxon>
        <taxon>Neoptera</taxon>
        <taxon>Endopterygota</taxon>
        <taxon>Diptera</taxon>
        <taxon>Brachycera</taxon>
        <taxon>Muscomorpha</taxon>
        <taxon>Tephritoidea</taxon>
        <taxon>Tephritidae</taxon>
        <taxon>Ceratitis</taxon>
        <taxon>Ceratitis</taxon>
    </lineage>
</organism>
<keyword evidence="2" id="KW-1185">Reference proteome</keyword>
<name>A0A811UX05_CERCA</name>
<comment type="caution">
    <text evidence="1">The sequence shown here is derived from an EMBL/GenBank/DDBJ whole genome shotgun (WGS) entry which is preliminary data.</text>
</comment>
<gene>
    <name evidence="1" type="ORF">CCAP1982_LOCUS10674</name>
</gene>
<dbReference type="Proteomes" id="UP000606786">
    <property type="component" value="Unassembled WGS sequence"/>
</dbReference>
<evidence type="ECO:0000313" key="2">
    <source>
        <dbReference type="Proteomes" id="UP000606786"/>
    </source>
</evidence>
<sequence length="72" mass="8217">IMRINGSATSGMCERHPLNARPPQLSPVVLWPVVPPQEPQLNVYRQHYSWLVYGRSCLDETPEYILLGNTNI</sequence>
<evidence type="ECO:0000313" key="1">
    <source>
        <dbReference type="EMBL" id="CAD7002186.1"/>
    </source>
</evidence>
<accession>A0A811UX05</accession>
<protein>
    <submittedName>
        <fullName evidence="1">(Mediterranean fruit fly) hypothetical protein</fullName>
    </submittedName>
</protein>
<reference evidence="1" key="1">
    <citation type="submission" date="2020-11" db="EMBL/GenBank/DDBJ databases">
        <authorList>
            <person name="Whitehead M."/>
        </authorList>
    </citation>
    <scope>NUCLEOTIDE SEQUENCE</scope>
    <source>
        <strain evidence="1">EGII</strain>
    </source>
</reference>
<feature type="non-terminal residue" evidence="1">
    <location>
        <position position="1"/>
    </location>
</feature>
<dbReference type="AlphaFoldDB" id="A0A811UX05"/>
<dbReference type="EMBL" id="CAJHJT010000023">
    <property type="protein sequence ID" value="CAD7002186.1"/>
    <property type="molecule type" value="Genomic_DNA"/>
</dbReference>
<proteinExistence type="predicted"/>